<protein>
    <recommendedName>
        <fullName evidence="1">ASCH domain-containing protein</fullName>
    </recommendedName>
</protein>
<proteinExistence type="predicted"/>
<feature type="domain" description="ASCH" evidence="1">
    <location>
        <begin position="9"/>
        <end position="68"/>
    </location>
</feature>
<dbReference type="InterPro" id="IPR015947">
    <property type="entry name" value="PUA-like_sf"/>
</dbReference>
<dbReference type="AlphaFoldDB" id="A0A8E1RJR9"/>
<reference evidence="2 3" key="1">
    <citation type="journal article" date="2015" name="Genome Announc.">
        <title>Expanding the biotechnology potential of lactobacilli through comparative genomics of 213 strains and associated genera.</title>
        <authorList>
            <person name="Sun Z."/>
            <person name="Harris H.M."/>
            <person name="McCann A."/>
            <person name="Guo C."/>
            <person name="Argimon S."/>
            <person name="Zhang W."/>
            <person name="Yang X."/>
            <person name="Jeffery I.B."/>
            <person name="Cooney J.C."/>
            <person name="Kagawa T.F."/>
            <person name="Liu W."/>
            <person name="Song Y."/>
            <person name="Salvetti E."/>
            <person name="Wrobel A."/>
            <person name="Rasinkangas P."/>
            <person name="Parkhill J."/>
            <person name="Rea M.C."/>
            <person name="O'Sullivan O."/>
            <person name="Ritari J."/>
            <person name="Douillard F.P."/>
            <person name="Paul Ross R."/>
            <person name="Yang R."/>
            <person name="Briner A.E."/>
            <person name="Felis G.E."/>
            <person name="de Vos W.M."/>
            <person name="Barrangou R."/>
            <person name="Klaenhammer T.R."/>
            <person name="Caufield P.W."/>
            <person name="Cui Y."/>
            <person name="Zhang H."/>
            <person name="O'Toole P.W."/>
        </authorList>
    </citation>
    <scope>NUCLEOTIDE SEQUENCE [LARGE SCALE GENOMIC DNA]</scope>
    <source>
        <strain evidence="2 3">DSM 20587</strain>
    </source>
</reference>
<evidence type="ECO:0000313" key="2">
    <source>
        <dbReference type="EMBL" id="KRM52411.1"/>
    </source>
</evidence>
<comment type="caution">
    <text evidence="2">The sequence shown here is derived from an EMBL/GenBank/DDBJ whole genome shotgun (WGS) entry which is preliminary data.</text>
</comment>
<evidence type="ECO:0000259" key="1">
    <source>
        <dbReference type="Pfam" id="PF04266"/>
    </source>
</evidence>
<dbReference type="Gene3D" id="2.30.130.30">
    <property type="entry name" value="Hypothetical protein"/>
    <property type="match status" value="1"/>
</dbReference>
<dbReference type="InterPro" id="IPR007374">
    <property type="entry name" value="ASCH_domain"/>
</dbReference>
<organism evidence="2 3">
    <name type="scientific">Lentilactobacillus kefiri DSM 20587 = JCM 5818</name>
    <dbReference type="NCBI Taxonomy" id="1423764"/>
    <lineage>
        <taxon>Bacteria</taxon>
        <taxon>Bacillati</taxon>
        <taxon>Bacillota</taxon>
        <taxon>Bacilli</taxon>
        <taxon>Lactobacillales</taxon>
        <taxon>Lactobacillaceae</taxon>
        <taxon>Lentilactobacillus</taxon>
    </lineage>
</organism>
<name>A0A8E1RJR9_LENKE</name>
<dbReference type="SUPFAM" id="SSF88697">
    <property type="entry name" value="PUA domain-like"/>
    <property type="match status" value="1"/>
</dbReference>
<gene>
    <name evidence="2" type="ORF">FC95_GL001309</name>
</gene>
<sequence length="132" mass="15436">MEGVIMKALSLHGDYAMMILAGEKTVEYRSWKTDYRGKLLICSSAMKIRGTMPGYATCVIDLVDIKKAGPRDYEWQLGKIYDIEPFPVKGKLHLYDVPDDKIVYHPEVDDDHHPTQEQWDEYQKKYIDPYIY</sequence>
<dbReference type="EMBL" id="AYYV01000041">
    <property type="protein sequence ID" value="KRM52411.1"/>
    <property type="molecule type" value="Genomic_DNA"/>
</dbReference>
<evidence type="ECO:0000313" key="3">
    <source>
        <dbReference type="Proteomes" id="UP000051164"/>
    </source>
</evidence>
<dbReference type="Proteomes" id="UP000051164">
    <property type="component" value="Unassembled WGS sequence"/>
</dbReference>
<accession>A0A8E1RJR9</accession>
<dbReference type="Pfam" id="PF04266">
    <property type="entry name" value="ASCH"/>
    <property type="match status" value="1"/>
</dbReference>